<dbReference type="GO" id="GO:0031267">
    <property type="term" value="F:small GTPase binding"/>
    <property type="evidence" value="ECO:0007669"/>
    <property type="project" value="InterPro"/>
</dbReference>
<evidence type="ECO:0000256" key="7">
    <source>
        <dbReference type="ARBA" id="ARBA00023242"/>
    </source>
</evidence>
<keyword evidence="4" id="KW-0963">Cytoplasm</keyword>
<evidence type="ECO:0000256" key="2">
    <source>
        <dbReference type="ARBA" id="ARBA00004496"/>
    </source>
</evidence>
<evidence type="ECO:0000256" key="4">
    <source>
        <dbReference type="ARBA" id="ARBA00022490"/>
    </source>
</evidence>
<dbReference type="PANTHER" id="PTHR10527">
    <property type="entry name" value="IMPORTIN BETA"/>
    <property type="match status" value="1"/>
</dbReference>
<proteinExistence type="predicted"/>
<dbReference type="GO" id="GO:0005737">
    <property type="term" value="C:cytoplasm"/>
    <property type="evidence" value="ECO:0007669"/>
    <property type="project" value="UniProtKB-SubCell"/>
</dbReference>
<organism evidence="9 10">
    <name type="scientific">Trametes cubensis</name>
    <dbReference type="NCBI Taxonomy" id="1111947"/>
    <lineage>
        <taxon>Eukaryota</taxon>
        <taxon>Fungi</taxon>
        <taxon>Dikarya</taxon>
        <taxon>Basidiomycota</taxon>
        <taxon>Agaricomycotina</taxon>
        <taxon>Agaricomycetes</taxon>
        <taxon>Polyporales</taxon>
        <taxon>Polyporaceae</taxon>
        <taxon>Trametes</taxon>
    </lineage>
</organism>
<dbReference type="InterPro" id="IPR057672">
    <property type="entry name" value="TPR_IPO4/5"/>
</dbReference>
<dbReference type="InterPro" id="IPR040122">
    <property type="entry name" value="Importin_beta"/>
</dbReference>
<dbReference type="Pfam" id="PF03810">
    <property type="entry name" value="IBN_N"/>
    <property type="match status" value="1"/>
</dbReference>
<reference evidence="9" key="1">
    <citation type="submission" date="2022-11" db="EMBL/GenBank/DDBJ databases">
        <title>Genome Sequence of Cubamyces cubensis.</title>
        <authorList>
            <person name="Buettner E."/>
        </authorList>
    </citation>
    <scope>NUCLEOTIDE SEQUENCE</scope>
    <source>
        <strain evidence="9">MPL-01</strain>
    </source>
</reference>
<dbReference type="InterPro" id="IPR058584">
    <property type="entry name" value="IMB1_TNPO1-like_TPR"/>
</dbReference>
<evidence type="ECO:0000256" key="5">
    <source>
        <dbReference type="ARBA" id="ARBA00022737"/>
    </source>
</evidence>
<dbReference type="Pfam" id="PF25574">
    <property type="entry name" value="TPR_IMB1"/>
    <property type="match status" value="1"/>
</dbReference>
<dbReference type="EMBL" id="JAPEVG010000041">
    <property type="protein sequence ID" value="KAJ8489975.1"/>
    <property type="molecule type" value="Genomic_DNA"/>
</dbReference>
<keyword evidence="6" id="KW-0653">Protein transport</keyword>
<evidence type="ECO:0000259" key="8">
    <source>
        <dbReference type="PROSITE" id="PS50166"/>
    </source>
</evidence>
<dbReference type="InterPro" id="IPR011989">
    <property type="entry name" value="ARM-like"/>
</dbReference>
<evidence type="ECO:0000256" key="3">
    <source>
        <dbReference type="ARBA" id="ARBA00022448"/>
    </source>
</evidence>
<dbReference type="InterPro" id="IPR001494">
    <property type="entry name" value="Importin-beta_N"/>
</dbReference>
<keyword evidence="5" id="KW-0677">Repeat</keyword>
<dbReference type="AlphaFoldDB" id="A0AAD7U0E7"/>
<sequence>MDPIFVQNLHALLAQSTSNDTVQLKAATAQLNREFYKNAACIPALAQIIASSPEQPVRQLAAVELRKRISQNSGDLWLQLDADQREQIKAKLPEIVLSETNNLVRHSTARVIAAIAYIEMPMGTWPQLMPFLEQTCLSPQAAHREVGIYILYTVLENIVEGFESHLQSFFKLFEKLLQDPESAEVRITTVRALGVVAQYIDTDDKADIKAFQNLLPAMINVIGQCVEGSNETGARQLFDVLETLLILEVPLLGQHIPQLAEFLLRVGGNRNYDPELRVLALNALNWTVQYKKSKVQSHGLAPAILEGLMPITTEEEPEDIDDDAPSRSALRIIDCLATSLPPTQVFPALRQLIQQYFSSPDASHRRGAMLALGVSVEGCSEFMTPLMNQVWPIIEAGLQDQDGTVRKASCVAVSCLCEWLEEECAAKHAFLVPTMMQLVNDPITQRSACTALDALLEIMHDVIDQYLNLIMERLVGLLDTAPIPVKSVVIGAIGSAAHASKDKFLPYFAPTMDRFKHFLVLTGEGEEQELRGITMDAVGTFAEAVGKDVFRPYFADMMQQAFNGIELGSARLRECSFLFFGVMSRVFGDDFAPYLPNVVPALLQSCKQAEHGEEEHLTISNPEVAASFASGSSPANAIAITDEAAVNVDDEDGLDMDKLLDVNSTICIEKEIAADTIGTIFAATRQHFLPYVEQCTIELVGLLPHYYDGIRKSATDSLLEIIRTFYELSEPQEWQPGFANVVPLNPRVQELINHIISPLLEMYESEDNKKVVSSLCVGLAETTNKLGPAFLENRLEHFANIAIQVLEQKAICQQDPDQDESEDAPEDSAEYDSILISSAGDLVAALATALGPDFASGFEKFFPLISKYYKKNRSLSDRSSAIGCLSEIIGGMKNAITPWTEPLMELFYRALSDEEPEVQCNAAFASGLLVEHSDKDLSPQYLHLLAALRPLFVVAPEAPAAKLNARDNAVGAVARMLVKNTAAMPLDQVLPVFFEALPLRNDYLENRPVFRAIFHLFKTQPAVLAPYLDKLLHVFAFVLDPTGPDQVGDEIRAELIALLGLLNREEPAKVQAAGLTPFVPGQ</sequence>
<evidence type="ECO:0000313" key="10">
    <source>
        <dbReference type="Proteomes" id="UP001215151"/>
    </source>
</evidence>
<accession>A0AAD7U0E7</accession>
<gene>
    <name evidence="9" type="ORF">ONZ51_g2587</name>
</gene>
<name>A0AAD7U0E7_9APHY</name>
<dbReference type="InterPro" id="IPR016024">
    <property type="entry name" value="ARM-type_fold"/>
</dbReference>
<evidence type="ECO:0000256" key="6">
    <source>
        <dbReference type="ARBA" id="ARBA00022927"/>
    </source>
</evidence>
<keyword evidence="7" id="KW-0539">Nucleus</keyword>
<keyword evidence="10" id="KW-1185">Reference proteome</keyword>
<dbReference type="Pfam" id="PF25780">
    <property type="entry name" value="TPR_IPO5"/>
    <property type="match status" value="1"/>
</dbReference>
<dbReference type="SMART" id="SM00913">
    <property type="entry name" value="IBN_N"/>
    <property type="match status" value="1"/>
</dbReference>
<comment type="subcellular location">
    <subcellularLocation>
        <location evidence="2">Cytoplasm</location>
    </subcellularLocation>
    <subcellularLocation>
        <location evidence="1">Nucleus</location>
    </subcellularLocation>
</comment>
<feature type="domain" description="Importin N-terminal" evidence="8">
    <location>
        <begin position="27"/>
        <end position="98"/>
    </location>
</feature>
<dbReference type="GO" id="GO:0006606">
    <property type="term" value="P:protein import into nucleus"/>
    <property type="evidence" value="ECO:0007669"/>
    <property type="project" value="InterPro"/>
</dbReference>
<dbReference type="PROSITE" id="PS50166">
    <property type="entry name" value="IMPORTIN_B_NT"/>
    <property type="match status" value="1"/>
</dbReference>
<evidence type="ECO:0000313" key="9">
    <source>
        <dbReference type="EMBL" id="KAJ8489975.1"/>
    </source>
</evidence>
<dbReference type="Proteomes" id="UP001215151">
    <property type="component" value="Unassembled WGS sequence"/>
</dbReference>
<keyword evidence="3" id="KW-0813">Transport</keyword>
<dbReference type="SUPFAM" id="SSF48371">
    <property type="entry name" value="ARM repeat"/>
    <property type="match status" value="2"/>
</dbReference>
<protein>
    <recommendedName>
        <fullName evidence="8">Importin N-terminal domain-containing protein</fullName>
    </recommendedName>
</protein>
<dbReference type="Gene3D" id="1.25.10.10">
    <property type="entry name" value="Leucine-rich Repeat Variant"/>
    <property type="match status" value="1"/>
</dbReference>
<evidence type="ECO:0000256" key="1">
    <source>
        <dbReference type="ARBA" id="ARBA00004123"/>
    </source>
</evidence>
<comment type="caution">
    <text evidence="9">The sequence shown here is derived from an EMBL/GenBank/DDBJ whole genome shotgun (WGS) entry which is preliminary data.</text>
</comment>